<organism evidence="8 9">
    <name type="scientific">Porites evermanni</name>
    <dbReference type="NCBI Taxonomy" id="104178"/>
    <lineage>
        <taxon>Eukaryota</taxon>
        <taxon>Metazoa</taxon>
        <taxon>Cnidaria</taxon>
        <taxon>Anthozoa</taxon>
        <taxon>Hexacorallia</taxon>
        <taxon>Scleractinia</taxon>
        <taxon>Fungiina</taxon>
        <taxon>Poritidae</taxon>
        <taxon>Porites</taxon>
    </lineage>
</organism>
<evidence type="ECO:0000313" key="8">
    <source>
        <dbReference type="EMBL" id="CAH3143872.1"/>
    </source>
</evidence>
<evidence type="ECO:0000256" key="5">
    <source>
        <dbReference type="PROSITE-ProRule" id="PRU00309"/>
    </source>
</evidence>
<dbReference type="Proteomes" id="UP001159427">
    <property type="component" value="Unassembled WGS sequence"/>
</dbReference>
<protein>
    <recommendedName>
        <fullName evidence="7">THAP-type domain-containing protein</fullName>
    </recommendedName>
</protein>
<feature type="compositionally biased region" description="Basic and acidic residues" evidence="6">
    <location>
        <begin position="103"/>
        <end position="135"/>
    </location>
</feature>
<keyword evidence="1" id="KW-0479">Metal-binding</keyword>
<evidence type="ECO:0000259" key="7">
    <source>
        <dbReference type="PROSITE" id="PS50950"/>
    </source>
</evidence>
<dbReference type="EMBL" id="CALNXI010000861">
    <property type="protein sequence ID" value="CAH3143872.1"/>
    <property type="molecule type" value="Genomic_DNA"/>
</dbReference>
<evidence type="ECO:0000313" key="9">
    <source>
        <dbReference type="Proteomes" id="UP001159427"/>
    </source>
</evidence>
<reference evidence="8 9" key="1">
    <citation type="submission" date="2022-05" db="EMBL/GenBank/DDBJ databases">
        <authorList>
            <consortium name="Genoscope - CEA"/>
            <person name="William W."/>
        </authorList>
    </citation>
    <scope>NUCLEOTIDE SEQUENCE [LARGE SCALE GENOMIC DNA]</scope>
</reference>
<keyword evidence="3" id="KW-0862">Zinc</keyword>
<keyword evidence="2 5" id="KW-0863">Zinc-finger</keyword>
<dbReference type="SUPFAM" id="SSF57716">
    <property type="entry name" value="Glucocorticoid receptor-like (DNA-binding domain)"/>
    <property type="match status" value="1"/>
</dbReference>
<proteinExistence type="predicted"/>
<dbReference type="SMART" id="SM00980">
    <property type="entry name" value="THAP"/>
    <property type="match status" value="1"/>
</dbReference>
<dbReference type="InterPro" id="IPR006612">
    <property type="entry name" value="THAP_Znf"/>
</dbReference>
<evidence type="ECO:0000256" key="3">
    <source>
        <dbReference type="ARBA" id="ARBA00022833"/>
    </source>
</evidence>
<sequence>MVLCVIVGCAYRSGRNNGVYFARVPSVVTNQGKEAENLSRERRSRWISAISRDDLTDDILENDLVCGRHFVSGKAAKGWDRFNVDWLPTLCSGHSKKAVGPKNLEKAAERSQRARDREQIKRPAQEQREKELEAERTAKRINLSEPSHQIADVNFIFDDQIEETPNEKGIQTEKVVCKETGIQSEEYDYLFTPLKDH</sequence>
<keyword evidence="4 5" id="KW-0238">DNA-binding</keyword>
<accession>A0ABN8PHB8</accession>
<feature type="region of interest" description="Disordered" evidence="6">
    <location>
        <begin position="96"/>
        <end position="135"/>
    </location>
</feature>
<feature type="domain" description="THAP-type" evidence="7">
    <location>
        <begin position="1"/>
        <end position="91"/>
    </location>
</feature>
<keyword evidence="9" id="KW-1185">Reference proteome</keyword>
<gene>
    <name evidence="8" type="ORF">PEVE_00043006</name>
</gene>
<evidence type="ECO:0000256" key="6">
    <source>
        <dbReference type="SAM" id="MobiDB-lite"/>
    </source>
</evidence>
<evidence type="ECO:0000256" key="4">
    <source>
        <dbReference type="ARBA" id="ARBA00023125"/>
    </source>
</evidence>
<dbReference type="Pfam" id="PF05485">
    <property type="entry name" value="THAP"/>
    <property type="match status" value="1"/>
</dbReference>
<comment type="caution">
    <text evidence="8">The sequence shown here is derived from an EMBL/GenBank/DDBJ whole genome shotgun (WGS) entry which is preliminary data.</text>
</comment>
<name>A0ABN8PHB8_9CNID</name>
<dbReference type="PROSITE" id="PS50950">
    <property type="entry name" value="ZF_THAP"/>
    <property type="match status" value="1"/>
</dbReference>
<evidence type="ECO:0000256" key="2">
    <source>
        <dbReference type="ARBA" id="ARBA00022771"/>
    </source>
</evidence>
<evidence type="ECO:0000256" key="1">
    <source>
        <dbReference type="ARBA" id="ARBA00022723"/>
    </source>
</evidence>